<proteinExistence type="inferred from homology"/>
<comment type="similarity">
    <text evidence="1 5">Belongs to the transferase hexapeptide repeat family.</text>
</comment>
<name>A0A7C8KPZ3_9BACI</name>
<dbReference type="SUPFAM" id="SSF51161">
    <property type="entry name" value="Trimeric LpxA-like enzymes"/>
    <property type="match status" value="1"/>
</dbReference>
<dbReference type="GO" id="GO:0006535">
    <property type="term" value="P:cysteine biosynthetic process from serine"/>
    <property type="evidence" value="ECO:0007669"/>
    <property type="project" value="InterPro"/>
</dbReference>
<evidence type="ECO:0000256" key="1">
    <source>
        <dbReference type="ARBA" id="ARBA00007274"/>
    </source>
</evidence>
<dbReference type="AlphaFoldDB" id="A0A7C8KPZ3"/>
<evidence type="ECO:0000256" key="4">
    <source>
        <dbReference type="ARBA" id="ARBA00023315"/>
    </source>
</evidence>
<dbReference type="GO" id="GO:0005737">
    <property type="term" value="C:cytoplasm"/>
    <property type="evidence" value="ECO:0007669"/>
    <property type="project" value="InterPro"/>
</dbReference>
<comment type="caution">
    <text evidence="6">The sequence shown here is derived from an EMBL/GenBank/DDBJ whole genome shotgun (WGS) entry which is preliminary data.</text>
</comment>
<dbReference type="InterPro" id="IPR045304">
    <property type="entry name" value="LbH_SAT"/>
</dbReference>
<dbReference type="InterPro" id="IPR011004">
    <property type="entry name" value="Trimer_LpxA-like_sf"/>
</dbReference>
<keyword evidence="7" id="KW-1185">Reference proteome</keyword>
<dbReference type="EC" id="2.3.1.30" evidence="5"/>
<keyword evidence="4 5" id="KW-0012">Acyltransferase</keyword>
<keyword evidence="3 5" id="KW-0808">Transferase</keyword>
<dbReference type="Proteomes" id="UP000480246">
    <property type="component" value="Unassembled WGS sequence"/>
</dbReference>
<gene>
    <name evidence="6" type="ORF">F9U64_12260</name>
</gene>
<reference evidence="6 7" key="1">
    <citation type="submission" date="2019-10" db="EMBL/GenBank/DDBJ databases">
        <title>Gracilibacillus sp. nov. isolated from rice seeds.</title>
        <authorList>
            <person name="He S."/>
        </authorList>
    </citation>
    <scope>NUCLEOTIDE SEQUENCE [LARGE SCALE GENOMIC DNA]</scope>
    <source>
        <strain evidence="6 7">TD8</strain>
    </source>
</reference>
<organism evidence="6 7">
    <name type="scientific">Gracilibacillus oryzae</name>
    <dbReference type="NCBI Taxonomy" id="1672701"/>
    <lineage>
        <taxon>Bacteria</taxon>
        <taxon>Bacillati</taxon>
        <taxon>Bacillota</taxon>
        <taxon>Bacilli</taxon>
        <taxon>Bacillales</taxon>
        <taxon>Bacillaceae</taxon>
        <taxon>Gracilibacillus</taxon>
    </lineage>
</organism>
<dbReference type="GO" id="GO:0009001">
    <property type="term" value="F:serine O-acetyltransferase activity"/>
    <property type="evidence" value="ECO:0007669"/>
    <property type="project" value="UniProtKB-EC"/>
</dbReference>
<evidence type="ECO:0000313" key="7">
    <source>
        <dbReference type="Proteomes" id="UP000480246"/>
    </source>
</evidence>
<dbReference type="InterPro" id="IPR001451">
    <property type="entry name" value="Hexapep"/>
</dbReference>
<dbReference type="Pfam" id="PF00132">
    <property type="entry name" value="Hexapep"/>
    <property type="match status" value="1"/>
</dbReference>
<dbReference type="PANTHER" id="PTHR42811">
    <property type="entry name" value="SERINE ACETYLTRANSFERASE"/>
    <property type="match status" value="1"/>
</dbReference>
<evidence type="ECO:0000313" key="6">
    <source>
        <dbReference type="EMBL" id="KAB8133686.1"/>
    </source>
</evidence>
<protein>
    <recommendedName>
        <fullName evidence="2 5">Serine acetyltransferase</fullName>
        <ecNumber evidence="5">2.3.1.30</ecNumber>
    </recommendedName>
</protein>
<dbReference type="InterPro" id="IPR005881">
    <property type="entry name" value="Ser_O-AcTrfase"/>
</dbReference>
<dbReference type="CDD" id="cd03354">
    <property type="entry name" value="LbH_SAT"/>
    <property type="match status" value="1"/>
</dbReference>
<evidence type="ECO:0000256" key="2">
    <source>
        <dbReference type="ARBA" id="ARBA00018522"/>
    </source>
</evidence>
<accession>A0A7C8KPZ3</accession>
<evidence type="ECO:0000256" key="5">
    <source>
        <dbReference type="PIRNR" id="PIRNR000441"/>
    </source>
</evidence>
<comment type="catalytic activity">
    <reaction evidence="5">
        <text>L-serine + acetyl-CoA = O-acetyl-L-serine + CoA</text>
        <dbReference type="Rhea" id="RHEA:24560"/>
        <dbReference type="ChEBI" id="CHEBI:33384"/>
        <dbReference type="ChEBI" id="CHEBI:57287"/>
        <dbReference type="ChEBI" id="CHEBI:57288"/>
        <dbReference type="ChEBI" id="CHEBI:58340"/>
        <dbReference type="EC" id="2.3.1.30"/>
    </reaction>
</comment>
<evidence type="ECO:0000256" key="3">
    <source>
        <dbReference type="ARBA" id="ARBA00022679"/>
    </source>
</evidence>
<dbReference type="PIRSF" id="PIRSF000441">
    <property type="entry name" value="CysE"/>
    <property type="match status" value="1"/>
</dbReference>
<sequence length="165" mass="17868">MDPTGNVGLLKCIYNIWKKPSKKAIIIYRWAKKMHDKNYKHIPIFLTNKLVVNYGSFISLNANIGRNLDFRHINGIVIGDGVTIANNVVIYQQVTLGGKNLGDFQKGNYPSIEDGVTIFAGAKIIGNITVGANSIVGANSVVINDVPANSVVAGIPAKVVKKLSY</sequence>
<dbReference type="Gene3D" id="2.160.10.10">
    <property type="entry name" value="Hexapeptide repeat proteins"/>
    <property type="match status" value="1"/>
</dbReference>
<dbReference type="EMBL" id="WEID01000057">
    <property type="protein sequence ID" value="KAB8133686.1"/>
    <property type="molecule type" value="Genomic_DNA"/>
</dbReference>
<dbReference type="OrthoDB" id="9812571at2"/>